<dbReference type="Proteomes" id="UP000515153">
    <property type="component" value="Unplaced"/>
</dbReference>
<evidence type="ECO:0000313" key="8">
    <source>
        <dbReference type="RefSeq" id="XP_030984410.1"/>
    </source>
</evidence>
<dbReference type="SUPFAM" id="SSF50475">
    <property type="entry name" value="FMN-binding split barrel"/>
    <property type="match status" value="1"/>
</dbReference>
<dbReference type="RefSeq" id="XP_030984410.1">
    <property type="nucleotide sequence ID" value="XM_031124448.1"/>
</dbReference>
<evidence type="ECO:0000256" key="4">
    <source>
        <dbReference type="ARBA" id="ARBA00038054"/>
    </source>
</evidence>
<evidence type="ECO:0000256" key="2">
    <source>
        <dbReference type="ARBA" id="ARBA00022630"/>
    </source>
</evidence>
<dbReference type="Pfam" id="PF01613">
    <property type="entry name" value="Flavin_Reduct"/>
    <property type="match status" value="1"/>
</dbReference>
<dbReference type="PANTHER" id="PTHR33798">
    <property type="entry name" value="FLAVOPROTEIN OXYGENASE"/>
    <property type="match status" value="1"/>
</dbReference>
<feature type="domain" description="Flavin reductase like" evidence="6">
    <location>
        <begin position="99"/>
        <end position="246"/>
    </location>
</feature>
<name>A0A6P8BB89_PYRGI</name>
<keyword evidence="3" id="KW-0288">FMN</keyword>
<keyword evidence="7" id="KW-1185">Reference proteome</keyword>
<dbReference type="GeneID" id="41959357"/>
<dbReference type="PANTHER" id="PTHR33798:SF5">
    <property type="entry name" value="FLAVIN REDUCTASE LIKE DOMAIN-CONTAINING PROTEIN"/>
    <property type="match status" value="1"/>
</dbReference>
<comment type="similarity">
    <text evidence="4">Belongs to the flavoredoxin family.</text>
</comment>
<organism evidence="7 8">
    <name type="scientific">Pyricularia grisea</name>
    <name type="common">Crabgrass-specific blast fungus</name>
    <name type="synonym">Magnaporthe grisea</name>
    <dbReference type="NCBI Taxonomy" id="148305"/>
    <lineage>
        <taxon>Eukaryota</taxon>
        <taxon>Fungi</taxon>
        <taxon>Dikarya</taxon>
        <taxon>Ascomycota</taxon>
        <taxon>Pezizomycotina</taxon>
        <taxon>Sordariomycetes</taxon>
        <taxon>Sordariomycetidae</taxon>
        <taxon>Magnaporthales</taxon>
        <taxon>Pyriculariaceae</taxon>
        <taxon>Pyricularia</taxon>
    </lineage>
</organism>
<evidence type="ECO:0000313" key="7">
    <source>
        <dbReference type="Proteomes" id="UP000515153"/>
    </source>
</evidence>
<comment type="cofactor">
    <cofactor evidence="1">
        <name>FMN</name>
        <dbReference type="ChEBI" id="CHEBI:58210"/>
    </cofactor>
</comment>
<dbReference type="KEGG" id="pgri:PgNI_04401"/>
<reference evidence="8" key="3">
    <citation type="submission" date="2025-08" db="UniProtKB">
        <authorList>
            <consortium name="RefSeq"/>
        </authorList>
    </citation>
    <scope>IDENTIFICATION</scope>
    <source>
        <strain evidence="8">NI907</strain>
    </source>
</reference>
<evidence type="ECO:0000256" key="5">
    <source>
        <dbReference type="SAM" id="MobiDB-lite"/>
    </source>
</evidence>
<dbReference type="Gene3D" id="2.30.110.10">
    <property type="entry name" value="Electron Transport, Fmn-binding Protein, Chain A"/>
    <property type="match status" value="1"/>
</dbReference>
<evidence type="ECO:0000259" key="6">
    <source>
        <dbReference type="Pfam" id="PF01613"/>
    </source>
</evidence>
<reference evidence="8" key="2">
    <citation type="submission" date="2019-10" db="EMBL/GenBank/DDBJ databases">
        <authorList>
            <consortium name="NCBI Genome Project"/>
        </authorList>
    </citation>
    <scope>NUCLEOTIDE SEQUENCE</scope>
    <source>
        <strain evidence="8">NI907</strain>
    </source>
</reference>
<gene>
    <name evidence="8" type="ORF">PgNI_04401</name>
</gene>
<accession>A0A6P8BB89</accession>
<dbReference type="InterPro" id="IPR002563">
    <property type="entry name" value="Flavin_Rdtase-like_dom"/>
</dbReference>
<reference evidence="8" key="1">
    <citation type="journal article" date="2019" name="Mol. Biol. Evol.">
        <title>Blast fungal genomes show frequent chromosomal changes, gene gains and losses, and effector gene turnover.</title>
        <authorList>
            <person name="Gomez Luciano L.B."/>
            <person name="Jason Tsai I."/>
            <person name="Chuma I."/>
            <person name="Tosa Y."/>
            <person name="Chen Y.H."/>
            <person name="Li J.Y."/>
            <person name="Li M.Y."/>
            <person name="Jade Lu M.Y."/>
            <person name="Nakayashiki H."/>
            <person name="Li W.H."/>
        </authorList>
    </citation>
    <scope>NUCLEOTIDE SEQUENCE</scope>
    <source>
        <strain evidence="8">NI907</strain>
    </source>
</reference>
<evidence type="ECO:0000256" key="3">
    <source>
        <dbReference type="ARBA" id="ARBA00022643"/>
    </source>
</evidence>
<proteinExistence type="inferred from homology"/>
<protein>
    <recommendedName>
        <fullName evidence="6">Flavin reductase like domain-containing protein</fullName>
    </recommendedName>
</protein>
<feature type="region of interest" description="Disordered" evidence="5">
    <location>
        <begin position="1"/>
        <end position="73"/>
    </location>
</feature>
<dbReference type="GO" id="GO:0010181">
    <property type="term" value="F:FMN binding"/>
    <property type="evidence" value="ECO:0007669"/>
    <property type="project" value="InterPro"/>
</dbReference>
<evidence type="ECO:0000256" key="1">
    <source>
        <dbReference type="ARBA" id="ARBA00001917"/>
    </source>
</evidence>
<dbReference type="AlphaFoldDB" id="A0A6P8BB89"/>
<dbReference type="InterPro" id="IPR012349">
    <property type="entry name" value="Split_barrel_FMN-bd"/>
</dbReference>
<sequence>MESAQQNTAPPVEAEDKEARINRNPHADFAAVEAGRPDYPHSQAWSWTKCPDPKWRAGDGAGSGSNQQQQQHWRDRRCVTIDPAQRPVVLNYKLHVSTTVPRPIALVGTVDGEGRPNLAPFSYWQNVTMDPPTYSISFVGETPGDTLSNILATGECTISMTSDWVLEAMNMASVNAPPGVSEWALSGLTPRASESVRPASVLESPFAAECRLHSHHDIKGVRNGGKTTATLVLLEVVRWHVWEDVLGEDGCSVDLEVMRPVWRAGGIVYGTCFSGFELPRPEAFRVLRLDERIRRLVGEGVGVREG</sequence>
<keyword evidence="2" id="KW-0285">Flavoprotein</keyword>